<evidence type="ECO:0000256" key="1">
    <source>
        <dbReference type="SAM" id="SignalP"/>
    </source>
</evidence>
<accession>A0A1S9RCS0</accession>
<evidence type="ECO:0000313" key="2">
    <source>
        <dbReference type="EMBL" id="OOQ83339.1"/>
    </source>
</evidence>
<dbReference type="AlphaFoldDB" id="A0A1S9RCS0"/>
<dbReference type="EMBL" id="LJBN01000199">
    <property type="protein sequence ID" value="OOQ83339.1"/>
    <property type="molecule type" value="Genomic_DNA"/>
</dbReference>
<organism evidence="2 3">
    <name type="scientific">Penicillium brasilianum</name>
    <dbReference type="NCBI Taxonomy" id="104259"/>
    <lineage>
        <taxon>Eukaryota</taxon>
        <taxon>Fungi</taxon>
        <taxon>Dikarya</taxon>
        <taxon>Ascomycota</taxon>
        <taxon>Pezizomycotina</taxon>
        <taxon>Eurotiomycetes</taxon>
        <taxon>Eurotiomycetidae</taxon>
        <taxon>Eurotiales</taxon>
        <taxon>Aspergillaceae</taxon>
        <taxon>Penicillium</taxon>
    </lineage>
</organism>
<keyword evidence="1" id="KW-0732">Signal</keyword>
<feature type="signal peptide" evidence="1">
    <location>
        <begin position="1"/>
        <end position="19"/>
    </location>
</feature>
<dbReference type="Proteomes" id="UP000190744">
    <property type="component" value="Unassembled WGS sequence"/>
</dbReference>
<comment type="caution">
    <text evidence="2">The sequence shown here is derived from an EMBL/GenBank/DDBJ whole genome shotgun (WGS) entry which is preliminary data.</text>
</comment>
<protein>
    <submittedName>
        <fullName evidence="2">Uncharacterized protein</fullName>
    </submittedName>
</protein>
<gene>
    <name evidence="2" type="ORF">PEBR_35176</name>
</gene>
<reference evidence="3" key="1">
    <citation type="submission" date="2015-09" db="EMBL/GenBank/DDBJ databases">
        <authorList>
            <person name="Fill T.P."/>
            <person name="Baretta J.F."/>
            <person name="de Almeida L.G."/>
            <person name="Rocha M."/>
            <person name="de Souza D.H."/>
            <person name="Malavazi I."/>
            <person name="Cerdeira L.T."/>
            <person name="Hong H."/>
            <person name="Samborskyy M."/>
            <person name="de Vasconcelos A.T."/>
            <person name="Leadlay P."/>
            <person name="Rodrigues-Filho E."/>
        </authorList>
    </citation>
    <scope>NUCLEOTIDE SEQUENCE [LARGE SCALE GENOMIC DNA]</scope>
    <source>
        <strain evidence="3">LaBioMMi 136</strain>
    </source>
</reference>
<name>A0A1S9RCS0_PENBI</name>
<sequence length="219" mass="23868">MIFSAAFASALSLVIAVQAQPRSVTNTPMDGCSALPRWHNETKIAGPWSFQLSGCRNGTASNGACGIEGYGATCDAKRAEDGRGIDHGIVTISDNVQDQKTMFRCNGALHTFEAYVQFGSGALDWHAIGIRRDARTGEMEWGLGSKESESIEAYQQYSLGESVDGFLLGSQGQTDWVVRYSGSDVSNLKHRSFWSLRLVGSETKRRAGEYETQLRIDSV</sequence>
<evidence type="ECO:0000313" key="3">
    <source>
        <dbReference type="Proteomes" id="UP000190744"/>
    </source>
</evidence>
<feature type="chain" id="PRO_5012413634" evidence="1">
    <location>
        <begin position="20"/>
        <end position="219"/>
    </location>
</feature>
<proteinExistence type="predicted"/>